<evidence type="ECO:0000259" key="4">
    <source>
        <dbReference type="Pfam" id="PF18962"/>
    </source>
</evidence>
<reference evidence="5 6" key="1">
    <citation type="submission" date="2019-09" db="EMBL/GenBank/DDBJ databases">
        <title>Genome sequence and assembly of Taibaiella sp.</title>
        <authorList>
            <person name="Chhetri G."/>
        </authorList>
    </citation>
    <scope>NUCLEOTIDE SEQUENCE [LARGE SCALE GENOMIC DNA]</scope>
    <source>
        <strain evidence="5 6">KVB11</strain>
    </source>
</reference>
<protein>
    <submittedName>
        <fullName evidence="5">T9SS type A sorting domain-containing protein</fullName>
    </submittedName>
</protein>
<gene>
    <name evidence="5" type="ORF">F0919_15855</name>
</gene>
<dbReference type="InterPro" id="IPR026444">
    <property type="entry name" value="Secre_tail"/>
</dbReference>
<proteinExistence type="predicted"/>
<sequence length="664" mass="72838">MKKIYSLLLLAFGAFGVAQANPGDTTIVVCQQNKQMDWPSAGTPYDTAVVFPDGSKTYRKILLEFTLGKYACPGYDPSNPGEGAGQTGWCGDWDYDVHTLVLAPTDTLELARFITPYANTNFPRTPLTWRHPYVFDVTDYYPLLKNNAFLRIKYNGYSGGFTGSVRFIFIEGTPPRDVVKLESLWVKSSPYGNTSNPISTNITEKTLVMPGTAVSAEMKLIITGHGGDNTANCAEFCKKWYQVMVNGSMNEQKDIWRDDCGSNFLYPQSGTWIYDRGNWCPGDLVHDNIHKMPATVTPGSTFTTNLNFQSYTSGNNGASYNVAAGMFYYGGFNHTVDAGIENIVSPSTLEANYRYNPVCGQPVINVKNFGSSTLTSIKFSYGVVGQTMASYTWTGSMASLNAMDITLPSIPELKNVTGTNQFTVSIVEANGAADQDNFNNTMTTAFEAAPKWSGGHYRVDFKMSSNYSGQINKTNWTLKDMDGNTIASRQGTASSATYADTFHLANGCYRLDVENTTGAGLAFFTAMTTKGYFRIYNLGTGNKMDLPKTDLGNPGLEGNFGNGFTQYFTVQNSEVVGVGEIEKSTFSMGVYPNPAKDAIHIEVLGQLKEKAQIQLTNIVGQVVYKNETKDQNVYISTENIPNGIYLLSYTVGDVKKVEKVIVSK</sequence>
<feature type="domain" description="Peptide-N-glycosidase F C-terminal" evidence="3">
    <location>
        <begin position="203"/>
        <end position="293"/>
    </location>
</feature>
<dbReference type="AlphaFoldDB" id="A0A5M6CCT8"/>
<dbReference type="InterPro" id="IPR053251">
    <property type="entry name" value="N-glycanase"/>
</dbReference>
<keyword evidence="1" id="KW-1015">Disulfide bond</keyword>
<evidence type="ECO:0000256" key="1">
    <source>
        <dbReference type="ARBA" id="ARBA00023157"/>
    </source>
</evidence>
<comment type="caution">
    <text evidence="5">The sequence shown here is derived from an EMBL/GenBank/DDBJ whole genome shotgun (WGS) entry which is preliminary data.</text>
</comment>
<evidence type="ECO:0000259" key="3">
    <source>
        <dbReference type="Pfam" id="PF09113"/>
    </source>
</evidence>
<keyword evidence="6" id="KW-1185">Reference proteome</keyword>
<evidence type="ECO:0000313" key="5">
    <source>
        <dbReference type="EMBL" id="KAA5532270.1"/>
    </source>
</evidence>
<dbReference type="Pfam" id="PF18962">
    <property type="entry name" value="Por_Secre_tail"/>
    <property type="match status" value="1"/>
</dbReference>
<dbReference type="EMBL" id="VWSH01000004">
    <property type="protein sequence ID" value="KAA5532270.1"/>
    <property type="molecule type" value="Genomic_DNA"/>
</dbReference>
<feature type="signal peptide" evidence="2">
    <location>
        <begin position="1"/>
        <end position="20"/>
    </location>
</feature>
<dbReference type="InterPro" id="IPR015197">
    <property type="entry name" value="PngaseF_C"/>
</dbReference>
<dbReference type="Gene3D" id="2.60.120.230">
    <property type="match status" value="2"/>
</dbReference>
<accession>A0A5M6CCT8</accession>
<dbReference type="Pfam" id="PF09113">
    <property type="entry name" value="N-glycanase_C"/>
    <property type="match status" value="1"/>
</dbReference>
<dbReference type="GO" id="GO:0016715">
    <property type="term" value="F:oxidoreductase activity, acting on paired donors, with incorporation or reduction of molecular oxygen, reduced ascorbate as one donor, and incorporation of one atom of oxygen"/>
    <property type="evidence" value="ECO:0007669"/>
    <property type="project" value="InterPro"/>
</dbReference>
<dbReference type="NCBIfam" id="TIGR04183">
    <property type="entry name" value="Por_Secre_tail"/>
    <property type="match status" value="1"/>
</dbReference>
<organism evidence="5 6">
    <name type="scientific">Taibaiella lutea</name>
    <dbReference type="NCBI Taxonomy" id="2608001"/>
    <lineage>
        <taxon>Bacteria</taxon>
        <taxon>Pseudomonadati</taxon>
        <taxon>Bacteroidota</taxon>
        <taxon>Chitinophagia</taxon>
        <taxon>Chitinophagales</taxon>
        <taxon>Chitinophagaceae</taxon>
        <taxon>Taibaiella</taxon>
    </lineage>
</organism>
<name>A0A5M6CCT8_9BACT</name>
<feature type="domain" description="Secretion system C-terminal sorting" evidence="4">
    <location>
        <begin position="590"/>
        <end position="662"/>
    </location>
</feature>
<dbReference type="SUPFAM" id="SSF49742">
    <property type="entry name" value="PHM/PNGase F"/>
    <property type="match status" value="1"/>
</dbReference>
<feature type="chain" id="PRO_5024380424" evidence="2">
    <location>
        <begin position="21"/>
        <end position="664"/>
    </location>
</feature>
<evidence type="ECO:0000313" key="6">
    <source>
        <dbReference type="Proteomes" id="UP000323632"/>
    </source>
</evidence>
<dbReference type="PANTHER" id="PTHR39319:SF1">
    <property type="entry name" value="SI:DKEY-256H2.1"/>
    <property type="match status" value="1"/>
</dbReference>
<dbReference type="Proteomes" id="UP000323632">
    <property type="component" value="Unassembled WGS sequence"/>
</dbReference>
<evidence type="ECO:0000256" key="2">
    <source>
        <dbReference type="SAM" id="SignalP"/>
    </source>
</evidence>
<dbReference type="PANTHER" id="PTHR39319">
    <property type="entry name" value="SI:DKEY-256H2.1"/>
    <property type="match status" value="1"/>
</dbReference>
<dbReference type="InterPro" id="IPR014784">
    <property type="entry name" value="Cu2_ascorb_mOase-like_C"/>
</dbReference>
<dbReference type="RefSeq" id="WP_150033773.1">
    <property type="nucleotide sequence ID" value="NZ_VWSH01000004.1"/>
</dbReference>
<keyword evidence="2" id="KW-0732">Signal</keyword>
<dbReference type="InterPro" id="IPR008977">
    <property type="entry name" value="PHM/PNGase_F_dom_sf"/>
</dbReference>